<sequence length="2856" mass="309830">MSSQGDLRCLFGFVALLGILTGKISGIHGKATVHIDGSQRRQKQESLRGPNVCGSRLQSFCCPGWKTLPGGNQCVVPICRSDCGDGFCSRPNMCTCPGGQTATTCFTKSSKQCNIRCMNGGVCEDDYCQCPKGYTGSFCGQPVCEKNCQNGGHCIGPNRCACGYGFTGPQCERDYRTGPCFIQVHSRKCAGQSSEFVCSKALCCATVGQAWGHSCEQCPPISSPCTRGFIPNTRTGACQDVDECKVVPDLCKGGRCINTLGSYQCTCPVGYQQHVSILKCEDVDECSTIERACEAGHCINSAGSFSCVCPSGYVLSADRTRCLDQHTGICFASVVNGRCAHEISGRFNKIQCCCDRGRCWSQRTTHEMCPVPGSDEYLRICLVGSALSGYNEEDPEMSPHHHSSFSVSPNDQILHPHNGNGQIKPQIRQTPQILQFPQIPQIPRHDNGFKPQRPVVSVNETVNRCRLLPNLCLNGRCIPMESDYRCDCNTGFKEDNRGECSDVDECEFDPCANGNCINTPGSYYCRCHTGFLRVPGKQTCIDIDECLQNGVLCKNGRCLNTEGSFQCICNSGFKLSPDGRNCVDHDECAATNMCLNGMCINEDGSFKCVCKPGFTLNSSGRYCTDIDECRTPGVCMNGRCVNTQGSFRCECFAGLTVGIDGRTCVDTHMRSTCYGAVKRGLCLRPFQRAVTKSQCCCANPDYAFGEPCHPCPAKHSAEFQVLCASGVGFSADGKDINECALDPDICSNGVCENLRGNFRCVCNIGYESDQSGRNCLDIDECVVNSLLCDNGLCRNVPGSYSCTCPAGFIFRHDTETCEDVNECVSSPCVNGVCKNSAGSFYCECSQGSKLDSTGLLCVDSVKGSCWLTLQDGRCEVNINGATLRSQCCATLGLAWGSPCEPCQTDLVCERGFAQSRGASCEDVNECEVFPGVCHNGHCVNTRGSFKCQCPESLTLDVTGRLCVDVRSEPCFLTYEEDVCTQPVPGRFRMDMCCCTVGLAWGKDCDLCPEPGTRQFDTLCPRGPGFANKGDVLTGRAVYKDINECKVFQSICVHGKCRNTIGSFRCRCDSGFALDTNEKNCTDIDECMISPDVCGHGTCVNTLGSFQCDCFPGYESGIMMMKNCMDIDECERNLSLCNGGTCENTDGSYKCVCPPGHHLSVDGSACEDVNECDLSSTLCPNGWCVNLVGTYQCSCNSGYQTTPDWKGCTDIDECTIENGGCELYCSNSEGSYSCSCGQGYSLTPDQRTCSDVNECEEVLDICEGGQCTNVPGAYHCLCYEGFMASVDMKTCIDVNECELNDNICAFGECENTKGSFICHCDMGYAVKKGTSGCTDVNECEINSHNCDTHATCVNTPGHYHCSCGDGWFGDGVKCADVDECANRTSVCSADAECVNTAGSYHCECSDGFIGDGVICSDLDECAEDVDLCENGQCLNVPGSYRCECEMGFTHTSNRKTCRDIDECSFQNICVFGTCQNIPGMFRCICDEGYELDRTGGNCTDVDECLDSLNCVNGHCENTAGSYQCNCPIDFELNPTGIGCVDTRVGNCFLEVAYNSKLACSAEIGFGVSRSSCCCSLGRVWGYPCDHCPTLNTSEYNTLCPGGEGFKPNPVTIILEDIDECQELPGVCQGGNCVNTFGSFQCECPAGFYLNTQSRICEDIDECVLSLGVCGPGTCYNTLGNYTCVCPQDYIQVNGGHRCMDMRKSLCYRSYNGSACEHQLNFNITHRLCCCSYNVGKAWNKPCHACPIPGTDDYSSLCGSVTGFWIDIATGKPKDIDECHEILGVCAHGVCINHMGSFHCECPTGFLYNDLLLICEDIDECSSREPVCQRNADCINRPGGYQCECSDGYILTPNGDCNDRNECLETPSVCRHGDCVDIPGGYECMCHTGFTVTPNRRMCVDINECSHQPCGNGTCKNSVGSFNCICHHGFELATNNYCTDIDECAVFHSQLCRNGRCVNNVGSFQCLCREGYELTFDGKTCMDVNECTIIPGICAPGTCLNLDGSFRCVCPDGYIVQSDHCVDVNECSEEPGICTYGTCFNSLGSFECVCKPGFVLSEDKRRCYDTRESFCFTRFENSKCSVPQAFNTTKAKCCCSIMAKEGWGDPCELCPKEHDAAFQDLCPFGHGIIPGVGDTRVDLNECVENPEICVNGRCINMDGSFRCECPAGYTLDYTGTHCDDIDECSVRNPCGNGTCSNVIGAFECLCEEGFEPGPMMSCEDVNECGQNPLLCAFRCINTFGSYECSCPSGYTLREDGRMCQDVDECAEDLHNCDSRGMECSNLIGTFMCVCPAGMIRRMSDEACQDENECLTQPGVCENGRCVNTVGSYTCECGVGFKTDSSATQCLDYRKGFCFTEVLHTMCQMSSSSRVPVSRSQCCCNGGHGWGDQCELCPLPATANYKKLCPYGHGYAIDGTDIDECKLIPDVCANGACINMMGSYRCHCKPGYIASTAGTACVDVDECGMSPKPCNFICKNTEGSYACSCPRGYTLQNDNRSCKDVDECQSRRHNCQFSCMNTIGGFTCKCPAGFSQHHRACRDIDECLSDLTPCGLQGACQNSVGSFSCECPQGFSLDSLGHNCDDVDECARDHRCQFGCQNVAGGFRCSCPQGYTQHQQWNQCVDDNECLNADNCGSASCFNTLGSFKCGCPSGFTFDPASTSCEDVDECGSFMNPCRYGCSNTQGGFACGCPAGYYRAGQGHCISAAGFGGDAAGPENENDIPPENCYGCKTNGHQKKSIRRRHTSNITPETVSLASVGVDQPLELFLNRSRLRPSEAILKLLPAIGPPGQHILYTITAGNHAGFFQIRQRAGVTYLHTIHRTSLKRQYLLQIRGSALSHDISRDDQPPSNFLMTLHITLQ</sequence>
<accession>A0AC58GLM0</accession>
<protein>
    <submittedName>
        <fullName evidence="2">Fibrillin-2 isoform X1</fullName>
    </submittedName>
</protein>
<gene>
    <name evidence="2" type="primary">fbn2a</name>
</gene>
<dbReference type="Proteomes" id="UP000000437">
    <property type="component" value="Chromosome 10"/>
</dbReference>
<dbReference type="RefSeq" id="XP_073770642.1">
    <property type="nucleotide sequence ID" value="XM_073914541.1"/>
</dbReference>
<reference evidence="2" key="1">
    <citation type="submission" date="2025-08" db="UniProtKB">
        <authorList>
            <consortium name="RefSeq"/>
        </authorList>
    </citation>
    <scope>IDENTIFICATION</scope>
    <source>
        <strain evidence="2">Tuebingen</strain>
        <tissue evidence="2">Fibroblasts and whole tissue</tissue>
    </source>
</reference>
<proteinExistence type="predicted"/>
<keyword evidence="1" id="KW-1185">Reference proteome</keyword>
<organism evidence="1 2">
    <name type="scientific">Danio rerio</name>
    <name type="common">Zebrafish</name>
    <name type="synonym">Brachydanio rerio</name>
    <dbReference type="NCBI Taxonomy" id="7955"/>
    <lineage>
        <taxon>Eukaryota</taxon>
        <taxon>Metazoa</taxon>
        <taxon>Chordata</taxon>
        <taxon>Craniata</taxon>
        <taxon>Vertebrata</taxon>
        <taxon>Euteleostomi</taxon>
        <taxon>Actinopterygii</taxon>
        <taxon>Neopterygii</taxon>
        <taxon>Teleostei</taxon>
        <taxon>Ostariophysi</taxon>
        <taxon>Cypriniformes</taxon>
        <taxon>Danionidae</taxon>
        <taxon>Danioninae</taxon>
        <taxon>Danio</taxon>
    </lineage>
</organism>
<evidence type="ECO:0000313" key="1">
    <source>
        <dbReference type="Proteomes" id="UP000000437"/>
    </source>
</evidence>
<evidence type="ECO:0000313" key="2">
    <source>
        <dbReference type="RefSeq" id="XP_073770642.1"/>
    </source>
</evidence>
<name>A0AC58GLM0_DANRE</name>